<accession>A0A9P5TDJ0</accession>
<feature type="region of interest" description="Disordered" evidence="1">
    <location>
        <begin position="234"/>
        <end position="270"/>
    </location>
</feature>
<reference evidence="2" key="2">
    <citation type="journal article" date="2020" name="Nat. Commun.">
        <title>Large-scale genome sequencing of mycorrhizal fungi provides insights into the early evolution of symbiotic traits.</title>
        <authorList>
            <person name="Miyauchi S."/>
            <person name="Kiss E."/>
            <person name="Kuo A."/>
            <person name="Drula E."/>
            <person name="Kohler A."/>
            <person name="Sanchez-Garcia M."/>
            <person name="Morin E."/>
            <person name="Andreopoulos B."/>
            <person name="Barry K.W."/>
            <person name="Bonito G."/>
            <person name="Buee M."/>
            <person name="Carver A."/>
            <person name="Chen C."/>
            <person name="Cichocki N."/>
            <person name="Clum A."/>
            <person name="Culley D."/>
            <person name="Crous P.W."/>
            <person name="Fauchery L."/>
            <person name="Girlanda M."/>
            <person name="Hayes R.D."/>
            <person name="Keri Z."/>
            <person name="LaButti K."/>
            <person name="Lipzen A."/>
            <person name="Lombard V."/>
            <person name="Magnuson J."/>
            <person name="Maillard F."/>
            <person name="Murat C."/>
            <person name="Nolan M."/>
            <person name="Ohm R.A."/>
            <person name="Pangilinan J."/>
            <person name="Pereira M.F."/>
            <person name="Perotto S."/>
            <person name="Peter M."/>
            <person name="Pfister S."/>
            <person name="Riley R."/>
            <person name="Sitrit Y."/>
            <person name="Stielow J.B."/>
            <person name="Szollosi G."/>
            <person name="Zifcakova L."/>
            <person name="Stursova M."/>
            <person name="Spatafora J.W."/>
            <person name="Tedersoo L."/>
            <person name="Vaario L.M."/>
            <person name="Yamada A."/>
            <person name="Yan M."/>
            <person name="Wang P."/>
            <person name="Xu J."/>
            <person name="Bruns T."/>
            <person name="Baldrian P."/>
            <person name="Vilgalys R."/>
            <person name="Dunand C."/>
            <person name="Henrissat B."/>
            <person name="Grigoriev I.V."/>
            <person name="Hibbett D."/>
            <person name="Nagy L.G."/>
            <person name="Martin F.M."/>
        </authorList>
    </citation>
    <scope>NUCLEOTIDE SEQUENCE</scope>
    <source>
        <strain evidence="2">Prilba</strain>
    </source>
</reference>
<keyword evidence="3" id="KW-1185">Reference proteome</keyword>
<evidence type="ECO:0000256" key="1">
    <source>
        <dbReference type="SAM" id="MobiDB-lite"/>
    </source>
</evidence>
<reference evidence="2" key="1">
    <citation type="submission" date="2019-10" db="EMBL/GenBank/DDBJ databases">
        <authorList>
            <consortium name="DOE Joint Genome Institute"/>
            <person name="Kuo A."/>
            <person name="Miyauchi S."/>
            <person name="Kiss E."/>
            <person name="Drula E."/>
            <person name="Kohler A."/>
            <person name="Sanchez-Garcia M."/>
            <person name="Andreopoulos B."/>
            <person name="Barry K.W."/>
            <person name="Bonito G."/>
            <person name="Buee M."/>
            <person name="Carver A."/>
            <person name="Chen C."/>
            <person name="Cichocki N."/>
            <person name="Clum A."/>
            <person name="Culley D."/>
            <person name="Crous P.W."/>
            <person name="Fauchery L."/>
            <person name="Girlanda M."/>
            <person name="Hayes R."/>
            <person name="Keri Z."/>
            <person name="LaButti K."/>
            <person name="Lipzen A."/>
            <person name="Lombard V."/>
            <person name="Magnuson J."/>
            <person name="Maillard F."/>
            <person name="Morin E."/>
            <person name="Murat C."/>
            <person name="Nolan M."/>
            <person name="Ohm R."/>
            <person name="Pangilinan J."/>
            <person name="Pereira M."/>
            <person name="Perotto S."/>
            <person name="Peter M."/>
            <person name="Riley R."/>
            <person name="Sitrit Y."/>
            <person name="Stielow B."/>
            <person name="Szollosi G."/>
            <person name="Zifcakova L."/>
            <person name="Stursova M."/>
            <person name="Spatafora J.W."/>
            <person name="Tedersoo L."/>
            <person name="Vaario L.-M."/>
            <person name="Yamada A."/>
            <person name="Yan M."/>
            <person name="Wang P."/>
            <person name="Xu J."/>
            <person name="Bruns T."/>
            <person name="Baldrian P."/>
            <person name="Vilgalys R."/>
            <person name="Henrissat B."/>
            <person name="Grigoriev I.V."/>
            <person name="Hibbett D."/>
            <person name="Nagy L.G."/>
            <person name="Martin F.M."/>
        </authorList>
    </citation>
    <scope>NUCLEOTIDE SEQUENCE</scope>
    <source>
        <strain evidence="2">Prilba</strain>
    </source>
</reference>
<comment type="caution">
    <text evidence="2">The sequence shown here is derived from an EMBL/GenBank/DDBJ whole genome shotgun (WGS) entry which is preliminary data.</text>
</comment>
<dbReference type="EMBL" id="WHVB01000002">
    <property type="protein sequence ID" value="KAF8485959.1"/>
    <property type="molecule type" value="Genomic_DNA"/>
</dbReference>
<dbReference type="Proteomes" id="UP000759537">
    <property type="component" value="Unassembled WGS sequence"/>
</dbReference>
<protein>
    <submittedName>
        <fullName evidence="2">Uncharacterized protein</fullName>
    </submittedName>
</protein>
<dbReference type="AlphaFoldDB" id="A0A9P5TDJ0"/>
<gene>
    <name evidence="2" type="ORF">DFH94DRAFT_709245</name>
</gene>
<dbReference type="OrthoDB" id="3257300at2759"/>
<evidence type="ECO:0000313" key="3">
    <source>
        <dbReference type="Proteomes" id="UP000759537"/>
    </source>
</evidence>
<proteinExistence type="predicted"/>
<organism evidence="2 3">
    <name type="scientific">Russula ochroleuca</name>
    <dbReference type="NCBI Taxonomy" id="152965"/>
    <lineage>
        <taxon>Eukaryota</taxon>
        <taxon>Fungi</taxon>
        <taxon>Dikarya</taxon>
        <taxon>Basidiomycota</taxon>
        <taxon>Agaricomycotina</taxon>
        <taxon>Agaricomycetes</taxon>
        <taxon>Russulales</taxon>
        <taxon>Russulaceae</taxon>
        <taxon>Russula</taxon>
    </lineage>
</organism>
<name>A0A9P5TDJ0_9AGAM</name>
<evidence type="ECO:0000313" key="2">
    <source>
        <dbReference type="EMBL" id="KAF8485959.1"/>
    </source>
</evidence>
<sequence>MARALRKVSRDYNWTIKRAHNDLHHNIITPQPQTSSPLSPDTKPVDFSVLPWDSNYLRWKFRTDYEELCEHLEHSFLILLGWVVTLNYLRTVATRSFIIHHIRFVVGLYEESGSLAHLGIPPTGMSIWSFPVILFRFVAPFILYLLSEIFDVPLRLLEETSTGDKTDATSASRLAEHLVVTDMPIKAPHASNDMQALASVKGNTGGDTGGSETKCTVMNDETSRFFLRKVRVESHDARSVHPGPNTRADTHINGIQPSPKRPNPASKATVTKMPHHIVDDEPENAFAHNPVSLAL</sequence>